<protein>
    <submittedName>
        <fullName evidence="2">Uncharacterized protein</fullName>
    </submittedName>
</protein>
<name>D7CHW1_STRBB</name>
<reference evidence="2 3" key="1">
    <citation type="journal article" date="2010" name="J. Bacteriol.">
        <title>Genome sequence of the milbemycin-producing bacterium Streptomyces bingchenggensis.</title>
        <authorList>
            <person name="Wang X.J."/>
            <person name="Yan Y.J."/>
            <person name="Zhang B."/>
            <person name="An J."/>
            <person name="Wang J.J."/>
            <person name="Tian J."/>
            <person name="Jiang L."/>
            <person name="Chen Y.H."/>
            <person name="Huang S.X."/>
            <person name="Yin M."/>
            <person name="Zhang J."/>
            <person name="Gao A.L."/>
            <person name="Liu C.X."/>
            <person name="Zhu Z.X."/>
            <person name="Xiang W.S."/>
        </authorList>
    </citation>
    <scope>NUCLEOTIDE SEQUENCE [LARGE SCALE GENOMIC DNA]</scope>
    <source>
        <strain evidence="2 3">BCW-1</strain>
    </source>
</reference>
<evidence type="ECO:0000256" key="1">
    <source>
        <dbReference type="SAM" id="MobiDB-lite"/>
    </source>
</evidence>
<evidence type="ECO:0000313" key="2">
    <source>
        <dbReference type="EMBL" id="ADI09161.1"/>
    </source>
</evidence>
<keyword evidence="3" id="KW-1185">Reference proteome</keyword>
<dbReference type="AlphaFoldDB" id="D7CHW1"/>
<feature type="region of interest" description="Disordered" evidence="1">
    <location>
        <begin position="16"/>
        <end position="39"/>
    </location>
</feature>
<sequence length="39" mass="3739">MGLRYADGRYDAVPRASADSAADSSGPAAAGAPCAAAAR</sequence>
<dbReference type="EMBL" id="CP002047">
    <property type="protein sequence ID" value="ADI09161.1"/>
    <property type="molecule type" value="Genomic_DNA"/>
</dbReference>
<evidence type="ECO:0000313" key="3">
    <source>
        <dbReference type="Proteomes" id="UP000000377"/>
    </source>
</evidence>
<dbReference type="HOGENOM" id="CLU_3317454_0_0_11"/>
<dbReference type="KEGG" id="sbh:SBI_06041"/>
<accession>D7CHW1</accession>
<proteinExistence type="predicted"/>
<organism evidence="2 3">
    <name type="scientific">Streptomyces bingchenggensis (strain BCW-1)</name>
    <dbReference type="NCBI Taxonomy" id="749414"/>
    <lineage>
        <taxon>Bacteria</taxon>
        <taxon>Bacillati</taxon>
        <taxon>Actinomycetota</taxon>
        <taxon>Actinomycetes</taxon>
        <taxon>Kitasatosporales</taxon>
        <taxon>Streptomycetaceae</taxon>
        <taxon>Streptomyces</taxon>
    </lineage>
</organism>
<dbReference type="Proteomes" id="UP000000377">
    <property type="component" value="Chromosome"/>
</dbReference>
<gene>
    <name evidence="2" type="ordered locus">SBI_06041</name>
</gene>